<dbReference type="AlphaFoldDB" id="A0A699ILC8"/>
<accession>A0A699ILC8</accession>
<comment type="caution">
    <text evidence="1">The sequence shown here is derived from an EMBL/GenBank/DDBJ whole genome shotgun (WGS) entry which is preliminary data.</text>
</comment>
<dbReference type="InterPro" id="IPR028045">
    <property type="entry name" value="HROB"/>
</dbReference>
<proteinExistence type="predicted"/>
<gene>
    <name evidence="1" type="ORF">Tci_544390</name>
</gene>
<reference evidence="1" key="1">
    <citation type="journal article" date="2019" name="Sci. Rep.">
        <title>Draft genome of Tanacetum cinerariifolium, the natural source of mosquito coil.</title>
        <authorList>
            <person name="Yamashiro T."/>
            <person name="Shiraishi A."/>
            <person name="Satake H."/>
            <person name="Nakayama K."/>
        </authorList>
    </citation>
    <scope>NUCLEOTIDE SEQUENCE</scope>
</reference>
<organism evidence="1">
    <name type="scientific">Tanacetum cinerariifolium</name>
    <name type="common">Dalmatian daisy</name>
    <name type="synonym">Chrysanthemum cinerariifolium</name>
    <dbReference type="NCBI Taxonomy" id="118510"/>
    <lineage>
        <taxon>Eukaryota</taxon>
        <taxon>Viridiplantae</taxon>
        <taxon>Streptophyta</taxon>
        <taxon>Embryophyta</taxon>
        <taxon>Tracheophyta</taxon>
        <taxon>Spermatophyta</taxon>
        <taxon>Magnoliopsida</taxon>
        <taxon>eudicotyledons</taxon>
        <taxon>Gunneridae</taxon>
        <taxon>Pentapetalae</taxon>
        <taxon>asterids</taxon>
        <taxon>campanulids</taxon>
        <taxon>Asterales</taxon>
        <taxon>Asteraceae</taxon>
        <taxon>Asteroideae</taxon>
        <taxon>Anthemideae</taxon>
        <taxon>Anthemidinae</taxon>
        <taxon>Tanacetum</taxon>
    </lineage>
</organism>
<protein>
    <submittedName>
        <fullName evidence="1">Uncharacterized protein</fullName>
    </submittedName>
</protein>
<dbReference type="PANTHER" id="PTHR14523:SF1">
    <property type="entry name" value="HOMOLOGOUS RECOMBINATION OB-FOLD PROTEIN"/>
    <property type="match status" value="1"/>
</dbReference>
<evidence type="ECO:0000313" key="1">
    <source>
        <dbReference type="EMBL" id="GEZ72417.1"/>
    </source>
</evidence>
<dbReference type="GO" id="GO:0000725">
    <property type="term" value="P:recombinational repair"/>
    <property type="evidence" value="ECO:0007669"/>
    <property type="project" value="InterPro"/>
</dbReference>
<dbReference type="EMBL" id="BKCJ010315043">
    <property type="protein sequence ID" value="GEZ72417.1"/>
    <property type="molecule type" value="Genomic_DNA"/>
</dbReference>
<dbReference type="PANTHER" id="PTHR14523">
    <property type="entry name" value="UNCHARACTERIZED PROTEIN C17ORF53 HOMOLOG"/>
    <property type="match status" value="1"/>
</dbReference>
<sequence length="190" mass="21561">MKLNVHQVKYVYQTLTYCSHPLKINSPPNHEWEQTLDIDDSDFQLTPTVRPSNNPRILLETTTTTQTLFSSQNHQVDNCVAKTIRIIPGPAGIVQMAKLHKIANTREGWEESVMSTQEYIIKVIKDVYEDDDLTSASWLRVLEYVNVDGWIVTGCFGDVKKFIKSEKLEKVVSIIKSCTSNALGDLTMTL</sequence>
<name>A0A699ILC8_TANCI</name>